<gene>
    <name evidence="1" type="ORF">HPB47_025783</name>
</gene>
<dbReference type="EMBL" id="JABSTQ010009654">
    <property type="protein sequence ID" value="KAG0427109.1"/>
    <property type="molecule type" value="Genomic_DNA"/>
</dbReference>
<evidence type="ECO:0000313" key="1">
    <source>
        <dbReference type="EMBL" id="KAG0427109.1"/>
    </source>
</evidence>
<organism evidence="1 2">
    <name type="scientific">Ixodes persulcatus</name>
    <name type="common">Taiga tick</name>
    <dbReference type="NCBI Taxonomy" id="34615"/>
    <lineage>
        <taxon>Eukaryota</taxon>
        <taxon>Metazoa</taxon>
        <taxon>Ecdysozoa</taxon>
        <taxon>Arthropoda</taxon>
        <taxon>Chelicerata</taxon>
        <taxon>Arachnida</taxon>
        <taxon>Acari</taxon>
        <taxon>Parasitiformes</taxon>
        <taxon>Ixodida</taxon>
        <taxon>Ixodoidea</taxon>
        <taxon>Ixodidae</taxon>
        <taxon>Ixodinae</taxon>
        <taxon>Ixodes</taxon>
    </lineage>
</organism>
<keyword evidence="2" id="KW-1185">Reference proteome</keyword>
<protein>
    <submittedName>
        <fullName evidence="1">Uncharacterized protein</fullName>
    </submittedName>
</protein>
<accession>A0AC60Q130</accession>
<proteinExistence type="predicted"/>
<dbReference type="Proteomes" id="UP000805193">
    <property type="component" value="Unassembled WGS sequence"/>
</dbReference>
<comment type="caution">
    <text evidence="1">The sequence shown here is derived from an EMBL/GenBank/DDBJ whole genome shotgun (WGS) entry which is preliminary data.</text>
</comment>
<evidence type="ECO:0000313" key="2">
    <source>
        <dbReference type="Proteomes" id="UP000805193"/>
    </source>
</evidence>
<sequence length="124" mass="13776">MTAADTLDEQARLRHVSTKPQDARSLGCGTSWGQTEYSLRSRQGANEKAAVATDAKRAGRRWWGKNGAGRCQEEGRAWPLATLEQTEQQVQQPGQRPTVARLPWPRVRAEVEHVEQLGAKQADT</sequence>
<reference evidence="1 2" key="1">
    <citation type="journal article" date="2020" name="Cell">
        <title>Large-Scale Comparative Analyses of Tick Genomes Elucidate Their Genetic Diversity and Vector Capacities.</title>
        <authorList>
            <consortium name="Tick Genome and Microbiome Consortium (TIGMIC)"/>
            <person name="Jia N."/>
            <person name="Wang J."/>
            <person name="Shi W."/>
            <person name="Du L."/>
            <person name="Sun Y."/>
            <person name="Zhan W."/>
            <person name="Jiang J.F."/>
            <person name="Wang Q."/>
            <person name="Zhang B."/>
            <person name="Ji P."/>
            <person name="Bell-Sakyi L."/>
            <person name="Cui X.M."/>
            <person name="Yuan T.T."/>
            <person name="Jiang B.G."/>
            <person name="Yang W.F."/>
            <person name="Lam T.T."/>
            <person name="Chang Q.C."/>
            <person name="Ding S.J."/>
            <person name="Wang X.J."/>
            <person name="Zhu J.G."/>
            <person name="Ruan X.D."/>
            <person name="Zhao L."/>
            <person name="Wei J.T."/>
            <person name="Ye R.Z."/>
            <person name="Que T.C."/>
            <person name="Du C.H."/>
            <person name="Zhou Y.H."/>
            <person name="Cheng J.X."/>
            <person name="Dai P.F."/>
            <person name="Guo W.B."/>
            <person name="Han X.H."/>
            <person name="Huang E.J."/>
            <person name="Li L.F."/>
            <person name="Wei W."/>
            <person name="Gao Y.C."/>
            <person name="Liu J.Z."/>
            <person name="Shao H.Z."/>
            <person name="Wang X."/>
            <person name="Wang C.C."/>
            <person name="Yang T.C."/>
            <person name="Huo Q.B."/>
            <person name="Li W."/>
            <person name="Chen H.Y."/>
            <person name="Chen S.E."/>
            <person name="Zhou L.G."/>
            <person name="Ni X.B."/>
            <person name="Tian J.H."/>
            <person name="Sheng Y."/>
            <person name="Liu T."/>
            <person name="Pan Y.S."/>
            <person name="Xia L.Y."/>
            <person name="Li J."/>
            <person name="Zhao F."/>
            <person name="Cao W.C."/>
        </authorList>
    </citation>
    <scope>NUCLEOTIDE SEQUENCE [LARGE SCALE GENOMIC DNA]</scope>
    <source>
        <strain evidence="1">Iper-2018</strain>
    </source>
</reference>
<name>A0AC60Q130_IXOPE</name>